<dbReference type="InterPro" id="IPR030678">
    <property type="entry name" value="Peptide/Ni-bd"/>
</dbReference>
<evidence type="ECO:0000313" key="5">
    <source>
        <dbReference type="EMBL" id="KID49063.1"/>
    </source>
</evidence>
<evidence type="ECO:0000256" key="2">
    <source>
        <dbReference type="ARBA" id="ARBA00022448"/>
    </source>
</evidence>
<dbReference type="GO" id="GO:0043190">
    <property type="term" value="C:ATP-binding cassette (ABC) transporter complex"/>
    <property type="evidence" value="ECO:0007669"/>
    <property type="project" value="InterPro"/>
</dbReference>
<dbReference type="PIRSF" id="PIRSF002741">
    <property type="entry name" value="MppA"/>
    <property type="match status" value="1"/>
</dbReference>
<dbReference type="PROSITE" id="PS51257">
    <property type="entry name" value="PROKAR_LIPOPROTEIN"/>
    <property type="match status" value="1"/>
</dbReference>
<dbReference type="EMBL" id="AUZI01000016">
    <property type="protein sequence ID" value="KID49063.1"/>
    <property type="molecule type" value="Genomic_DNA"/>
</dbReference>
<sequence>MKKVLALFVILTAVFFAACGKKQEQGAGSKEKVVVVSQGAKPKSLDPYMYNEIPGLAVTRQFYDSLFKKEDDGSITPLLAESYEYKTPTELWITLREGVKFHNGDILSVDDVLFSFQRMQDTPASAIMISDIDKVEAIDDRSFKIILKQSSAPLLFSLSHPLTSILNKKYVEEHQGNISTEPMGTGPYKFVSWGDGEKIEMIAFDDYFRGRAKVDRVIFREITEDSSRLAALETGEIDIAYDMTAIDSGTIEAKENLTLISKPTTAVEYICLNNQKPPFHNKVFRKALDYAIDRQSIIDSVYLGRAKITNSIVNPNVFGFYDGLKPFSFDPEKAKALIAESGVKNPSFTLSINEGSDRQQAAQIIQANLREVGIDMKIQILEWGTYLQSTAEGKFEAFLGGWMSGTSDADIVLFPLLDTKSFGSAGNRARYSNPEFDKLVEAARSELDVEKRKELYKEAQLILQEDTPMTILYAKNKNIGLNTRVKGFIYDPTNVHSLYTLEVEE</sequence>
<dbReference type="Gene3D" id="3.40.190.10">
    <property type="entry name" value="Periplasmic binding protein-like II"/>
    <property type="match status" value="1"/>
</dbReference>
<accession>A0A017H5B6</accession>
<evidence type="ECO:0000313" key="6">
    <source>
        <dbReference type="Proteomes" id="UP000031184"/>
    </source>
</evidence>
<gene>
    <name evidence="5" type="ORF">C095_06435</name>
</gene>
<dbReference type="GO" id="GO:0042597">
    <property type="term" value="C:periplasmic space"/>
    <property type="evidence" value="ECO:0007669"/>
    <property type="project" value="UniProtKB-ARBA"/>
</dbReference>
<dbReference type="OrthoDB" id="89095at2"/>
<dbReference type="GO" id="GO:0015833">
    <property type="term" value="P:peptide transport"/>
    <property type="evidence" value="ECO:0007669"/>
    <property type="project" value="TreeGrafter"/>
</dbReference>
<keyword evidence="2" id="KW-0813">Transport</keyword>
<proteinExistence type="inferred from homology"/>
<dbReference type="GO" id="GO:1904680">
    <property type="term" value="F:peptide transmembrane transporter activity"/>
    <property type="evidence" value="ECO:0007669"/>
    <property type="project" value="TreeGrafter"/>
</dbReference>
<dbReference type="InterPro" id="IPR000914">
    <property type="entry name" value="SBP_5_dom"/>
</dbReference>
<organism evidence="5 6">
    <name type="scientific">Fusobacterium necrophorum subsp. funduliforme B35</name>
    <dbReference type="NCBI Taxonomy" id="1226633"/>
    <lineage>
        <taxon>Bacteria</taxon>
        <taxon>Fusobacteriati</taxon>
        <taxon>Fusobacteriota</taxon>
        <taxon>Fusobacteriia</taxon>
        <taxon>Fusobacteriales</taxon>
        <taxon>Fusobacteriaceae</taxon>
        <taxon>Fusobacterium</taxon>
    </lineage>
</organism>
<dbReference type="PANTHER" id="PTHR30290">
    <property type="entry name" value="PERIPLASMIC BINDING COMPONENT OF ABC TRANSPORTER"/>
    <property type="match status" value="1"/>
</dbReference>
<dbReference type="Gene3D" id="3.10.105.10">
    <property type="entry name" value="Dipeptide-binding Protein, Domain 3"/>
    <property type="match status" value="1"/>
</dbReference>
<protein>
    <submittedName>
        <fullName evidence="5">Diguanylate phosphodiesterase</fullName>
    </submittedName>
</protein>
<evidence type="ECO:0000256" key="1">
    <source>
        <dbReference type="ARBA" id="ARBA00005695"/>
    </source>
</evidence>
<dbReference type="RefSeq" id="WP_005960039.1">
    <property type="nucleotide sequence ID" value="NZ_AOJP01000003.1"/>
</dbReference>
<comment type="similarity">
    <text evidence="1">Belongs to the bacterial solute-binding protein 5 family.</text>
</comment>
<keyword evidence="3" id="KW-0732">Signal</keyword>
<dbReference type="Proteomes" id="UP000031184">
    <property type="component" value="Unassembled WGS sequence"/>
</dbReference>
<reference evidence="5 6" key="1">
    <citation type="submission" date="2013-08" db="EMBL/GenBank/DDBJ databases">
        <title>An opportunistic ruminal bacterium that causes liver abscesses in cattle.</title>
        <authorList>
            <person name="Benahmed F.H."/>
            <person name="Rasmussen M."/>
            <person name="Harbottle H."/>
            <person name="Soppet D."/>
            <person name="Nagaraja T.G."/>
            <person name="Davidson M."/>
        </authorList>
    </citation>
    <scope>NUCLEOTIDE SEQUENCE [LARGE SCALE GENOMIC DNA]</scope>
    <source>
        <strain evidence="5 6">B35</strain>
    </source>
</reference>
<feature type="domain" description="Solute-binding protein family 5" evidence="4">
    <location>
        <begin position="75"/>
        <end position="421"/>
    </location>
</feature>
<dbReference type="Gene3D" id="3.90.76.10">
    <property type="entry name" value="Dipeptide-binding Protein, Domain 1"/>
    <property type="match status" value="1"/>
</dbReference>
<dbReference type="AlphaFoldDB" id="A0A017H5B6"/>
<name>A0A017H5B6_9FUSO</name>
<evidence type="ECO:0000259" key="4">
    <source>
        <dbReference type="Pfam" id="PF00496"/>
    </source>
</evidence>
<comment type="caution">
    <text evidence="5">The sequence shown here is derived from an EMBL/GenBank/DDBJ whole genome shotgun (WGS) entry which is preliminary data.</text>
</comment>
<dbReference type="PANTHER" id="PTHR30290:SF9">
    <property type="entry name" value="OLIGOPEPTIDE-BINDING PROTEIN APPA"/>
    <property type="match status" value="1"/>
</dbReference>
<dbReference type="SUPFAM" id="SSF53850">
    <property type="entry name" value="Periplasmic binding protein-like II"/>
    <property type="match status" value="1"/>
</dbReference>
<evidence type="ECO:0000256" key="3">
    <source>
        <dbReference type="ARBA" id="ARBA00022729"/>
    </source>
</evidence>
<dbReference type="Pfam" id="PF00496">
    <property type="entry name" value="SBP_bac_5"/>
    <property type="match status" value="1"/>
</dbReference>
<dbReference type="PATRIC" id="fig|1226633.4.peg.1291"/>
<dbReference type="InterPro" id="IPR039424">
    <property type="entry name" value="SBP_5"/>
</dbReference>